<dbReference type="InterPro" id="IPR001497">
    <property type="entry name" value="MethylDNA_cys_MeTrfase_AS"/>
</dbReference>
<dbReference type="GO" id="GO:0003908">
    <property type="term" value="F:methylated-DNA-[protein]-cysteine S-methyltransferase activity"/>
    <property type="evidence" value="ECO:0007669"/>
    <property type="project" value="UniProtKB-UniRule"/>
</dbReference>
<dbReference type="Gene3D" id="1.10.10.10">
    <property type="entry name" value="Winged helix-like DNA-binding domain superfamily/Winged helix DNA-binding domain"/>
    <property type="match status" value="1"/>
</dbReference>
<comment type="function">
    <text evidence="9">Involved in the cellular defense against the biological effects of O6-methylguanine (O6-MeG) and O4-methylthymine (O4-MeT) in DNA. Repairs the methylated nucleobase in DNA by stoichiometrically transferring the methyl group to a cysteine residue in the enzyme. This is a suicide reaction: the enzyme is irreversibly inactivated.</text>
</comment>
<dbReference type="InterPro" id="IPR014048">
    <property type="entry name" value="MethylDNA_cys_MeTrfase_DNA-bd"/>
</dbReference>
<protein>
    <recommendedName>
        <fullName evidence="9">Methylated-DNA--protein-cysteine methyltransferase</fullName>
        <ecNumber evidence="9">2.1.1.63</ecNumber>
    </recommendedName>
    <alternativeName>
        <fullName evidence="9">6-O-methylguanine-DNA methyltransferase</fullName>
        <shortName evidence="9">MGMT</shortName>
    </alternativeName>
    <alternativeName>
        <fullName evidence="9">O-6-methylguanine-DNA-alkyltransferase</fullName>
    </alternativeName>
</protein>
<keyword evidence="4 9" id="KW-0489">Methyltransferase</keyword>
<comment type="catalytic activity">
    <reaction evidence="8 9">
        <text>a 6-O-methyl-2'-deoxyguanosine in DNA + L-cysteinyl-[protein] = S-methyl-L-cysteinyl-[protein] + a 2'-deoxyguanosine in DNA</text>
        <dbReference type="Rhea" id="RHEA:24000"/>
        <dbReference type="Rhea" id="RHEA-COMP:10131"/>
        <dbReference type="Rhea" id="RHEA-COMP:10132"/>
        <dbReference type="Rhea" id="RHEA-COMP:11367"/>
        <dbReference type="Rhea" id="RHEA-COMP:11368"/>
        <dbReference type="ChEBI" id="CHEBI:29950"/>
        <dbReference type="ChEBI" id="CHEBI:82612"/>
        <dbReference type="ChEBI" id="CHEBI:85445"/>
        <dbReference type="ChEBI" id="CHEBI:85448"/>
        <dbReference type="EC" id="2.1.1.63"/>
    </reaction>
</comment>
<dbReference type="STRING" id="1945520.A1019T_00598"/>
<evidence type="ECO:0000259" key="10">
    <source>
        <dbReference type="Pfam" id="PF01035"/>
    </source>
</evidence>
<keyword evidence="3 9" id="KW-0963">Cytoplasm</keyword>
<feature type="active site" description="Nucleophile; methyl group acceptor" evidence="9">
    <location>
        <position position="158"/>
    </location>
</feature>
<evidence type="ECO:0000256" key="5">
    <source>
        <dbReference type="ARBA" id="ARBA00022679"/>
    </source>
</evidence>
<keyword evidence="7 9" id="KW-0234">DNA repair</keyword>
<keyword evidence="12" id="KW-1185">Reference proteome</keyword>
<feature type="domain" description="Methylated-DNA-[protein]-cysteine S-methyltransferase DNA binding" evidence="10">
    <location>
        <begin position="107"/>
        <end position="186"/>
    </location>
</feature>
<dbReference type="PROSITE" id="PS00374">
    <property type="entry name" value="MGMT"/>
    <property type="match status" value="1"/>
</dbReference>
<keyword evidence="6 9" id="KW-0227">DNA damage</keyword>
<comment type="catalytic activity">
    <reaction evidence="1 9">
        <text>a 4-O-methyl-thymidine in DNA + L-cysteinyl-[protein] = a thymidine in DNA + S-methyl-L-cysteinyl-[protein]</text>
        <dbReference type="Rhea" id="RHEA:53428"/>
        <dbReference type="Rhea" id="RHEA-COMP:10131"/>
        <dbReference type="Rhea" id="RHEA-COMP:10132"/>
        <dbReference type="Rhea" id="RHEA-COMP:13555"/>
        <dbReference type="Rhea" id="RHEA-COMP:13556"/>
        <dbReference type="ChEBI" id="CHEBI:29950"/>
        <dbReference type="ChEBI" id="CHEBI:82612"/>
        <dbReference type="ChEBI" id="CHEBI:137386"/>
        <dbReference type="ChEBI" id="CHEBI:137387"/>
        <dbReference type="EC" id="2.1.1.63"/>
    </reaction>
</comment>
<dbReference type="GO" id="GO:0006307">
    <property type="term" value="P:DNA alkylation repair"/>
    <property type="evidence" value="ECO:0007669"/>
    <property type="project" value="UniProtKB-UniRule"/>
</dbReference>
<proteinExistence type="inferred from homology"/>
<evidence type="ECO:0000313" key="12">
    <source>
        <dbReference type="Proteomes" id="UP000188169"/>
    </source>
</evidence>
<dbReference type="Proteomes" id="UP000188169">
    <property type="component" value="Unassembled WGS sequence"/>
</dbReference>
<dbReference type="InterPro" id="IPR036631">
    <property type="entry name" value="MGMT_N_sf"/>
</dbReference>
<evidence type="ECO:0000256" key="3">
    <source>
        <dbReference type="ARBA" id="ARBA00022490"/>
    </source>
</evidence>
<evidence type="ECO:0000256" key="2">
    <source>
        <dbReference type="ARBA" id="ARBA00008711"/>
    </source>
</evidence>
<reference evidence="12" key="1">
    <citation type="submission" date="2017-02" db="EMBL/GenBank/DDBJ databases">
        <authorList>
            <person name="Mornico D."/>
        </authorList>
    </citation>
    <scope>NUCLEOTIDE SEQUENCE [LARGE SCALE GENOMIC DNA]</scope>
</reference>
<dbReference type="EMBL" id="FUGD01000054">
    <property type="protein sequence ID" value="SJM36636.1"/>
    <property type="molecule type" value="Genomic_DNA"/>
</dbReference>
<dbReference type="PANTHER" id="PTHR10815">
    <property type="entry name" value="METHYLATED-DNA--PROTEIN-CYSTEINE METHYLTRANSFERASE"/>
    <property type="match status" value="1"/>
</dbReference>
<comment type="miscellaneous">
    <text evidence="9">This enzyme catalyzes only one turnover and therefore is not strictly catalytic. According to one definition, an enzyme is a biocatalyst that acts repeatedly and over many reaction cycles.</text>
</comment>
<comment type="subcellular location">
    <subcellularLocation>
        <location evidence="9">Cytoplasm</location>
    </subcellularLocation>
</comment>
<dbReference type="InterPro" id="IPR036388">
    <property type="entry name" value="WH-like_DNA-bd_sf"/>
</dbReference>
<dbReference type="EC" id="2.1.1.63" evidence="9"/>
<dbReference type="FunFam" id="1.10.10.10:FF:000214">
    <property type="entry name" value="Methylated-DNA--protein-cysteine methyltransferase"/>
    <property type="match status" value="1"/>
</dbReference>
<dbReference type="Pfam" id="PF01035">
    <property type="entry name" value="DNA_binding_1"/>
    <property type="match status" value="1"/>
</dbReference>
<name>A0A1R4EDR9_9GAMM</name>
<dbReference type="PANTHER" id="PTHR10815:SF13">
    <property type="entry name" value="METHYLATED-DNA--PROTEIN-CYSTEINE METHYLTRANSFERASE"/>
    <property type="match status" value="1"/>
</dbReference>
<evidence type="ECO:0000256" key="7">
    <source>
        <dbReference type="ARBA" id="ARBA00023204"/>
    </source>
</evidence>
<dbReference type="GO" id="GO:0005737">
    <property type="term" value="C:cytoplasm"/>
    <property type="evidence" value="ECO:0007669"/>
    <property type="project" value="UniProtKB-SubCell"/>
</dbReference>
<evidence type="ECO:0000256" key="4">
    <source>
        <dbReference type="ARBA" id="ARBA00022603"/>
    </source>
</evidence>
<gene>
    <name evidence="11" type="primary">ogt</name>
    <name evidence="11" type="ORF">A1019T_00598</name>
</gene>
<dbReference type="SUPFAM" id="SSF53155">
    <property type="entry name" value="Methylated DNA-protein cysteine methyltransferase domain"/>
    <property type="match status" value="1"/>
</dbReference>
<evidence type="ECO:0000256" key="8">
    <source>
        <dbReference type="ARBA" id="ARBA00049348"/>
    </source>
</evidence>
<evidence type="ECO:0000256" key="1">
    <source>
        <dbReference type="ARBA" id="ARBA00001286"/>
    </source>
</evidence>
<dbReference type="AlphaFoldDB" id="A0A1R4EDR9"/>
<evidence type="ECO:0000256" key="9">
    <source>
        <dbReference type="HAMAP-Rule" id="MF_00772"/>
    </source>
</evidence>
<evidence type="ECO:0000313" key="11">
    <source>
        <dbReference type="EMBL" id="SJM36636.1"/>
    </source>
</evidence>
<dbReference type="InterPro" id="IPR023546">
    <property type="entry name" value="MGMT"/>
</dbReference>
<dbReference type="GO" id="GO:0032259">
    <property type="term" value="P:methylation"/>
    <property type="evidence" value="ECO:0007669"/>
    <property type="project" value="UniProtKB-KW"/>
</dbReference>
<dbReference type="NCBIfam" id="TIGR00589">
    <property type="entry name" value="ogt"/>
    <property type="match status" value="1"/>
</dbReference>
<keyword evidence="5 9" id="KW-0808">Transferase</keyword>
<dbReference type="InterPro" id="IPR036217">
    <property type="entry name" value="MethylDNA_cys_MeTrfase_DNAb"/>
</dbReference>
<comment type="similarity">
    <text evidence="2 9">Belongs to the MGMT family.</text>
</comment>
<dbReference type="Gene3D" id="3.30.160.70">
    <property type="entry name" value="Methylated DNA-protein cysteine methyltransferase domain"/>
    <property type="match status" value="1"/>
</dbReference>
<evidence type="ECO:0000256" key="6">
    <source>
        <dbReference type="ARBA" id="ARBA00022763"/>
    </source>
</evidence>
<dbReference type="SUPFAM" id="SSF46767">
    <property type="entry name" value="Methylated DNA-protein cysteine methyltransferase, C-terminal domain"/>
    <property type="match status" value="1"/>
</dbReference>
<organism evidence="11 12">
    <name type="scientific">Psychrobacter pasteurii</name>
    <dbReference type="NCBI Taxonomy" id="1945520"/>
    <lineage>
        <taxon>Bacteria</taxon>
        <taxon>Pseudomonadati</taxon>
        <taxon>Pseudomonadota</taxon>
        <taxon>Gammaproteobacteria</taxon>
        <taxon>Moraxellales</taxon>
        <taxon>Moraxellaceae</taxon>
        <taxon>Psychrobacter</taxon>
    </lineage>
</organism>
<dbReference type="CDD" id="cd06445">
    <property type="entry name" value="ATase"/>
    <property type="match status" value="1"/>
</dbReference>
<accession>A0A1R4EDR9</accession>
<dbReference type="HAMAP" id="MF_00772">
    <property type="entry name" value="OGT"/>
    <property type="match status" value="1"/>
</dbReference>
<sequence length="187" mass="20814">MMIVTTTSFAQYKLLLIASAVSSQEAKLVSLDWLAEGQSWSESKSLAPLKKRHNLCDEDFKFIDKNSLSKEKPVDTLLLTTITQLDQYLAGERQQFDMTLDWSLGTPFQQSVWRALQQIPYGQTISYAQLAQNIGKPTAYRAVANANGKNPFSIIIPCHRVVASDGSLGGYTGGLDKKRLLLDIEQN</sequence>